<dbReference type="GeneID" id="54454650"/>
<evidence type="ECO:0000256" key="1">
    <source>
        <dbReference type="SAM" id="MobiDB-lite"/>
    </source>
</evidence>
<name>A0A6A6YYD3_9PEZI</name>
<protein>
    <submittedName>
        <fullName evidence="2 4">Uncharacterized protein</fullName>
    </submittedName>
</protein>
<reference evidence="2 4" key="1">
    <citation type="journal article" date="2020" name="Stud. Mycol.">
        <title>101 Dothideomycetes genomes: a test case for predicting lifestyles and emergence of pathogens.</title>
        <authorList>
            <person name="Haridas S."/>
            <person name="Albert R."/>
            <person name="Binder M."/>
            <person name="Bloem J."/>
            <person name="Labutti K."/>
            <person name="Salamov A."/>
            <person name="Andreopoulos B."/>
            <person name="Baker S."/>
            <person name="Barry K."/>
            <person name="Bills G."/>
            <person name="Bluhm B."/>
            <person name="Cannon C."/>
            <person name="Castanera R."/>
            <person name="Culley D."/>
            <person name="Daum C."/>
            <person name="Ezra D."/>
            <person name="Gonzalez J."/>
            <person name="Henrissat B."/>
            <person name="Kuo A."/>
            <person name="Liang C."/>
            <person name="Lipzen A."/>
            <person name="Lutzoni F."/>
            <person name="Magnuson J."/>
            <person name="Mondo S."/>
            <person name="Nolan M."/>
            <person name="Ohm R."/>
            <person name="Pangilinan J."/>
            <person name="Park H.-J."/>
            <person name="Ramirez L."/>
            <person name="Alfaro M."/>
            <person name="Sun H."/>
            <person name="Tritt A."/>
            <person name="Yoshinaga Y."/>
            <person name="Zwiers L.-H."/>
            <person name="Turgeon B."/>
            <person name="Goodwin S."/>
            <person name="Spatafora J."/>
            <person name="Crous P."/>
            <person name="Grigoriev I."/>
        </authorList>
    </citation>
    <scope>NUCLEOTIDE SEQUENCE</scope>
    <source>
        <strain evidence="2 4">CBS 304.34</strain>
    </source>
</reference>
<accession>A0A6A6YYD3</accession>
<gene>
    <name evidence="2 4" type="ORF">BDZ99DRAFT_258019</name>
</gene>
<reference evidence="4" key="3">
    <citation type="submission" date="2025-04" db="UniProtKB">
        <authorList>
            <consortium name="RefSeq"/>
        </authorList>
    </citation>
    <scope>IDENTIFICATION</scope>
    <source>
        <strain evidence="4">CBS 304.34</strain>
    </source>
</reference>
<evidence type="ECO:0000313" key="2">
    <source>
        <dbReference type="EMBL" id="KAF2813509.1"/>
    </source>
</evidence>
<reference evidence="4" key="2">
    <citation type="submission" date="2020-04" db="EMBL/GenBank/DDBJ databases">
        <authorList>
            <consortium name="NCBI Genome Project"/>
        </authorList>
    </citation>
    <scope>NUCLEOTIDE SEQUENCE</scope>
    <source>
        <strain evidence="4">CBS 304.34</strain>
    </source>
</reference>
<proteinExistence type="predicted"/>
<dbReference type="RefSeq" id="XP_033580473.1">
    <property type="nucleotide sequence ID" value="XM_033713757.1"/>
</dbReference>
<evidence type="ECO:0000313" key="4">
    <source>
        <dbReference type="RefSeq" id="XP_033580473.1"/>
    </source>
</evidence>
<organism evidence="2">
    <name type="scientific">Mytilinidion resinicola</name>
    <dbReference type="NCBI Taxonomy" id="574789"/>
    <lineage>
        <taxon>Eukaryota</taxon>
        <taxon>Fungi</taxon>
        <taxon>Dikarya</taxon>
        <taxon>Ascomycota</taxon>
        <taxon>Pezizomycotina</taxon>
        <taxon>Dothideomycetes</taxon>
        <taxon>Pleosporomycetidae</taxon>
        <taxon>Mytilinidiales</taxon>
        <taxon>Mytilinidiaceae</taxon>
        <taxon>Mytilinidion</taxon>
    </lineage>
</organism>
<dbReference type="AlphaFoldDB" id="A0A6A6YYD3"/>
<evidence type="ECO:0000313" key="3">
    <source>
        <dbReference type="Proteomes" id="UP000504636"/>
    </source>
</evidence>
<feature type="region of interest" description="Disordered" evidence="1">
    <location>
        <begin position="32"/>
        <end position="105"/>
    </location>
</feature>
<keyword evidence="3" id="KW-1185">Reference proteome</keyword>
<dbReference type="Proteomes" id="UP000504636">
    <property type="component" value="Unplaced"/>
</dbReference>
<dbReference type="EMBL" id="MU003696">
    <property type="protein sequence ID" value="KAF2813509.1"/>
    <property type="molecule type" value="Genomic_DNA"/>
</dbReference>
<sequence>MAFVRAMGLRRVWIGLSVFRVSHPQVQVYKGKNNKSSDCEFPNHHHYTTKSTPQNPLSLLHPYRSARSKESHEHNAPAGPSRSRNRQSQSNPAVIGISRPDPKDR</sequence>